<dbReference type="InterPro" id="IPR057733">
    <property type="entry name" value="UBE2O-like_SH3-B"/>
</dbReference>
<dbReference type="OrthoDB" id="47801at2759"/>
<evidence type="ECO:0000313" key="6">
    <source>
        <dbReference type="Proteomes" id="UP000325081"/>
    </source>
</evidence>
<dbReference type="PANTHER" id="PTHR46116:SF21">
    <property type="entry name" value="UBIQUITIN-CONJUGATING ENZYME E2 23-RELATED"/>
    <property type="match status" value="1"/>
</dbReference>
<comment type="caution">
    <text evidence="5">The sequence shown here is derived from an EMBL/GenBank/DDBJ whole genome shotgun (WGS) entry which is preliminary data.</text>
</comment>
<evidence type="ECO:0000256" key="2">
    <source>
        <dbReference type="ARBA" id="ARBA00022786"/>
    </source>
</evidence>
<proteinExistence type="predicted"/>
<feature type="region of interest" description="Disordered" evidence="3">
    <location>
        <begin position="688"/>
        <end position="736"/>
    </location>
</feature>
<name>A0A5A7PTR1_STRAF</name>
<dbReference type="PANTHER" id="PTHR46116">
    <property type="entry name" value="(E3-INDEPENDENT) E2 UBIQUITIN-CONJUGATING ENZYME"/>
    <property type="match status" value="1"/>
</dbReference>
<feature type="compositionally biased region" description="Acidic residues" evidence="3">
    <location>
        <begin position="101"/>
        <end position="110"/>
    </location>
</feature>
<evidence type="ECO:0000256" key="3">
    <source>
        <dbReference type="SAM" id="MobiDB-lite"/>
    </source>
</evidence>
<gene>
    <name evidence="5" type="ORF">STAS_12214</name>
</gene>
<feature type="compositionally biased region" description="Polar residues" evidence="3">
    <location>
        <begin position="360"/>
        <end position="378"/>
    </location>
</feature>
<dbReference type="InterPro" id="IPR057735">
    <property type="entry name" value="UBE2O-like_tSH3-B"/>
</dbReference>
<protein>
    <submittedName>
        <fullName evidence="5">Ubiquitin-conjugating enzyme family protein</fullName>
    </submittedName>
</protein>
<dbReference type="SUPFAM" id="SSF54495">
    <property type="entry name" value="UBC-like"/>
    <property type="match status" value="1"/>
</dbReference>
<feature type="compositionally biased region" description="Polar residues" evidence="3">
    <location>
        <begin position="13"/>
        <end position="22"/>
    </location>
</feature>
<reference evidence="6" key="1">
    <citation type="journal article" date="2019" name="Curr. Biol.">
        <title>Genome Sequence of Striga asiatica Provides Insight into the Evolution of Plant Parasitism.</title>
        <authorList>
            <person name="Yoshida S."/>
            <person name="Kim S."/>
            <person name="Wafula E.K."/>
            <person name="Tanskanen J."/>
            <person name="Kim Y.M."/>
            <person name="Honaas L."/>
            <person name="Yang Z."/>
            <person name="Spallek T."/>
            <person name="Conn C.E."/>
            <person name="Ichihashi Y."/>
            <person name="Cheong K."/>
            <person name="Cui S."/>
            <person name="Der J.P."/>
            <person name="Gundlach H."/>
            <person name="Jiao Y."/>
            <person name="Hori C."/>
            <person name="Ishida J.K."/>
            <person name="Kasahara H."/>
            <person name="Kiba T."/>
            <person name="Kim M.S."/>
            <person name="Koo N."/>
            <person name="Laohavisit A."/>
            <person name="Lee Y.H."/>
            <person name="Lumba S."/>
            <person name="McCourt P."/>
            <person name="Mortimer J.C."/>
            <person name="Mutuku J.M."/>
            <person name="Nomura T."/>
            <person name="Sasaki-Sekimoto Y."/>
            <person name="Seto Y."/>
            <person name="Wang Y."/>
            <person name="Wakatake T."/>
            <person name="Sakakibara H."/>
            <person name="Demura T."/>
            <person name="Yamaguchi S."/>
            <person name="Yoneyama K."/>
            <person name="Manabe R.I."/>
            <person name="Nelson D.C."/>
            <person name="Schulman A.H."/>
            <person name="Timko M.P."/>
            <person name="dePamphilis C.W."/>
            <person name="Choi D."/>
            <person name="Shirasu K."/>
        </authorList>
    </citation>
    <scope>NUCLEOTIDE SEQUENCE [LARGE SCALE GENOMIC DNA]</scope>
    <source>
        <strain evidence="6">cv. UVA1</strain>
    </source>
</reference>
<feature type="region of interest" description="Disordered" evidence="3">
    <location>
        <begin position="1"/>
        <end position="35"/>
    </location>
</feature>
<dbReference type="Pfam" id="PF23048">
    <property type="entry name" value="SH3-A_UBE2O"/>
    <property type="match status" value="1"/>
</dbReference>
<feature type="compositionally biased region" description="Basic and acidic residues" evidence="3">
    <location>
        <begin position="88"/>
        <end position="100"/>
    </location>
</feature>
<feature type="domain" description="UBC core" evidence="4">
    <location>
        <begin position="789"/>
        <end position="937"/>
    </location>
</feature>
<dbReference type="EMBL" id="BKCP01005039">
    <property type="protein sequence ID" value="GER35902.1"/>
    <property type="molecule type" value="Genomic_DNA"/>
</dbReference>
<feature type="region of interest" description="Disordered" evidence="3">
    <location>
        <begin position="556"/>
        <end position="575"/>
    </location>
</feature>
<dbReference type="InterPro" id="IPR057732">
    <property type="entry name" value="SH3-A_UBE2O"/>
</dbReference>
<evidence type="ECO:0000313" key="5">
    <source>
        <dbReference type="EMBL" id="GER35902.1"/>
    </source>
</evidence>
<dbReference type="GO" id="GO:0061631">
    <property type="term" value="F:ubiquitin conjugating enzyme activity"/>
    <property type="evidence" value="ECO:0007669"/>
    <property type="project" value="TreeGrafter"/>
</dbReference>
<dbReference type="Pfam" id="PF00179">
    <property type="entry name" value="UQ_con"/>
    <property type="match status" value="1"/>
</dbReference>
<keyword evidence="6" id="KW-1185">Reference proteome</keyword>
<keyword evidence="2" id="KW-0833">Ubl conjugation pathway</keyword>
<evidence type="ECO:0000259" key="4">
    <source>
        <dbReference type="PROSITE" id="PS50127"/>
    </source>
</evidence>
<dbReference type="Proteomes" id="UP000325081">
    <property type="component" value="Unassembled WGS sequence"/>
</dbReference>
<feature type="compositionally biased region" description="Basic and acidic residues" evidence="3">
    <location>
        <begin position="343"/>
        <end position="359"/>
    </location>
</feature>
<feature type="region of interest" description="Disordered" evidence="3">
    <location>
        <begin position="637"/>
        <end position="656"/>
    </location>
</feature>
<organism evidence="5 6">
    <name type="scientific">Striga asiatica</name>
    <name type="common">Asiatic witchweed</name>
    <name type="synonym">Buchnera asiatica</name>
    <dbReference type="NCBI Taxonomy" id="4170"/>
    <lineage>
        <taxon>Eukaryota</taxon>
        <taxon>Viridiplantae</taxon>
        <taxon>Streptophyta</taxon>
        <taxon>Embryophyta</taxon>
        <taxon>Tracheophyta</taxon>
        <taxon>Spermatophyta</taxon>
        <taxon>Magnoliopsida</taxon>
        <taxon>eudicotyledons</taxon>
        <taxon>Gunneridae</taxon>
        <taxon>Pentapetalae</taxon>
        <taxon>asterids</taxon>
        <taxon>lamiids</taxon>
        <taxon>Lamiales</taxon>
        <taxon>Orobanchaceae</taxon>
        <taxon>Buchnereae</taxon>
        <taxon>Striga</taxon>
    </lineage>
</organism>
<dbReference type="InterPro" id="IPR016135">
    <property type="entry name" value="UBQ-conjugating_enzyme/RWD"/>
</dbReference>
<accession>A0A5A7PTR1</accession>
<feature type="compositionally biased region" description="Acidic residues" evidence="3">
    <location>
        <begin position="70"/>
        <end position="87"/>
    </location>
</feature>
<dbReference type="Pfam" id="PF23046">
    <property type="entry name" value="tSH3-B_UBE2O"/>
    <property type="match status" value="1"/>
</dbReference>
<dbReference type="Pfam" id="PF23043">
    <property type="entry name" value="SH3-B_UBE2O"/>
    <property type="match status" value="1"/>
</dbReference>
<feature type="region of interest" description="Disordered" evidence="3">
    <location>
        <begin position="52"/>
        <end position="119"/>
    </location>
</feature>
<keyword evidence="1" id="KW-0808">Transferase</keyword>
<dbReference type="Gene3D" id="3.10.110.10">
    <property type="entry name" value="Ubiquitin Conjugating Enzyme"/>
    <property type="match status" value="1"/>
</dbReference>
<dbReference type="PROSITE" id="PS50127">
    <property type="entry name" value="UBC_2"/>
    <property type="match status" value="1"/>
</dbReference>
<feature type="compositionally biased region" description="Polar residues" evidence="3">
    <location>
        <begin position="712"/>
        <end position="732"/>
    </location>
</feature>
<evidence type="ECO:0000256" key="1">
    <source>
        <dbReference type="ARBA" id="ARBA00022679"/>
    </source>
</evidence>
<dbReference type="AlphaFoldDB" id="A0A5A7PTR1"/>
<sequence length="937" mass="103709">MESKGHSGESDVNGPSSTNRNDAASKPDEILKNLQGVAYIYRRDVVRRKTSPRIGIVAEVARESDSDVSMSDDDDEDEDDDEEDDESNKDAEVDKSRIAGEEDGSEDNDDNTPNPGPLAADQVRVLWMDGPETIENANNVKVIDRRFLHGDYVAAASNPTAQIGIVVDVDFTVDLLTHDGSILKNKPCRELRRIRDIIVGDHVVLGPWLGRVEVVFDNVTVQLDDGSACRSFIDDGHFTCYPGQRVKASSSSVFKNSRWLSGMWKANRLEGTVTKVTVGSVFVYWIASAGYGPDSGSTPDEEQAPKNLKLLTCFAHLSWLMGDWCMLPLSEGSSKLDSNGSVQDERESTEMELGGDTKLRGNSSEASMGKNAENNSNLSSKEAVHYTWPLHRKKIRKVVVRKDKKSRKKAEDFERALLIINTYTKVDVAWQDGSIKRGLDSASLIPTYSPGNHEFVFEQYVVEKAADSDDAFETRRVGFVKSVSAKDRTACIRWLKPVARAEDPREFDKEEMVSVYELERHPDYGYCYGDIVVGLSPISLPDKMNSFVHSVENPILSSDDAESGKERNAENGNDMSTGFSDLSWVGVITGLKNGDIEVTWADGMISIVIFLPPFGSDGSDGGASWETVEDDMNNAEEHETGNAGAMRSDVESNNIGAENSGKNGALSIPLAAIGFVISLAPEIFSRGRKHSDGDDLQSDDSTLDQDHDSESISRIPNDTESQLSNPITNSKGEGQDIADSSDLVAETLCKLKLSQSDAPTREEFISKFKGFDIVETLLIIIFLVHRDRKWLKKVQWDWDILQNNLPEAIYVRVYEDRMDLLRAVIVGAYGTPYQDGLFFFDFLLPQEYPDVPPNFEELVTEHFRKRGPYVLKACDAYMKGHLIGSLTKDGSSGDGNTKSNSVGFKLMLVKVVPKLFAALKDIGADCQEFEHLNRISL</sequence>
<feature type="compositionally biased region" description="Acidic residues" evidence="3">
    <location>
        <begin position="694"/>
        <end position="703"/>
    </location>
</feature>
<dbReference type="InterPro" id="IPR000608">
    <property type="entry name" value="UBC"/>
</dbReference>
<feature type="region of interest" description="Disordered" evidence="3">
    <location>
        <begin position="335"/>
        <end position="378"/>
    </location>
</feature>